<protein>
    <submittedName>
        <fullName evidence="4">Uncharacterized protein</fullName>
    </submittedName>
</protein>
<gene>
    <name evidence="4" type="ORF">BUALT_Bualt09G0072500</name>
</gene>
<feature type="region of interest" description="Disordered" evidence="2">
    <location>
        <begin position="67"/>
        <end position="98"/>
    </location>
</feature>
<proteinExistence type="predicted"/>
<evidence type="ECO:0000256" key="2">
    <source>
        <dbReference type="SAM" id="MobiDB-lite"/>
    </source>
</evidence>
<dbReference type="Proteomes" id="UP000826271">
    <property type="component" value="Unassembled WGS sequence"/>
</dbReference>
<keyword evidence="3" id="KW-0732">Signal</keyword>
<name>A0AAV6XBD0_9LAMI</name>
<evidence type="ECO:0000313" key="5">
    <source>
        <dbReference type="Proteomes" id="UP000826271"/>
    </source>
</evidence>
<dbReference type="EMBL" id="WHWC01000009">
    <property type="protein sequence ID" value="KAG8376525.1"/>
    <property type="molecule type" value="Genomic_DNA"/>
</dbReference>
<evidence type="ECO:0000256" key="1">
    <source>
        <dbReference type="SAM" id="Coils"/>
    </source>
</evidence>
<dbReference type="PANTHER" id="PTHR33476">
    <property type="entry name" value="EMB|CAB62613.1"/>
    <property type="match status" value="1"/>
</dbReference>
<accession>A0AAV6XBD0</accession>
<organism evidence="4 5">
    <name type="scientific">Buddleja alternifolia</name>
    <dbReference type="NCBI Taxonomy" id="168488"/>
    <lineage>
        <taxon>Eukaryota</taxon>
        <taxon>Viridiplantae</taxon>
        <taxon>Streptophyta</taxon>
        <taxon>Embryophyta</taxon>
        <taxon>Tracheophyta</taxon>
        <taxon>Spermatophyta</taxon>
        <taxon>Magnoliopsida</taxon>
        <taxon>eudicotyledons</taxon>
        <taxon>Gunneridae</taxon>
        <taxon>Pentapetalae</taxon>
        <taxon>asterids</taxon>
        <taxon>lamiids</taxon>
        <taxon>Lamiales</taxon>
        <taxon>Scrophulariaceae</taxon>
        <taxon>Buddlejeae</taxon>
        <taxon>Buddleja</taxon>
    </lineage>
</organism>
<feature type="coiled-coil region" evidence="1">
    <location>
        <begin position="334"/>
        <end position="361"/>
    </location>
</feature>
<feature type="chain" id="PRO_5043496244" evidence="3">
    <location>
        <begin position="19"/>
        <end position="417"/>
    </location>
</feature>
<comment type="caution">
    <text evidence="4">The sequence shown here is derived from an EMBL/GenBank/DDBJ whole genome shotgun (WGS) entry which is preliminary data.</text>
</comment>
<keyword evidence="1" id="KW-0175">Coiled coil</keyword>
<dbReference type="InterPro" id="IPR040348">
    <property type="entry name" value="POLAR-like"/>
</dbReference>
<sequence>MWQVLLAAAAAAGSGILAKKLINPPIDTQKPISDFNQNDQKCDQNEYLPHPNSVSHLDDGKIFRFSSPETGSKELKKNSGSGFRGVKKNSGSSKRGKKYGCVEGGRKEVVVDDDQRGNRSGKRITVCLKKRRTGKHVVGNCESCASKDNSFGWGVGVGIMYMMSTGKAEISRLNCAMDETAKVVHELKAEISRRKSSHNVNVLAENEAEANKKYIERSYNGPLFTKPSAKSKDKIKTLGPALSEEGECSSSVLTEEQQPEVLEMDQLEAELECELQKLPWCATEGSGSERRTDFSEAEVLAKECQTEEFENSNSYQYNGVLPVELDKKLSHLLIEQQESQIVELETELHQAHSKLHEKEAELRALKDCVKHEETDDHAEDAEARDWMEAKPGFESTRSRVGMKRLMDYDGSYICPTK</sequence>
<dbReference type="AlphaFoldDB" id="A0AAV6XBD0"/>
<evidence type="ECO:0000313" key="4">
    <source>
        <dbReference type="EMBL" id="KAG8376525.1"/>
    </source>
</evidence>
<reference evidence="4" key="1">
    <citation type="submission" date="2019-10" db="EMBL/GenBank/DDBJ databases">
        <authorList>
            <person name="Zhang R."/>
            <person name="Pan Y."/>
            <person name="Wang J."/>
            <person name="Ma R."/>
            <person name="Yu S."/>
        </authorList>
    </citation>
    <scope>NUCLEOTIDE SEQUENCE</scope>
    <source>
        <strain evidence="4">LA-IB0</strain>
        <tissue evidence="4">Leaf</tissue>
    </source>
</reference>
<evidence type="ECO:0000256" key="3">
    <source>
        <dbReference type="SAM" id="SignalP"/>
    </source>
</evidence>
<dbReference type="GO" id="GO:0008356">
    <property type="term" value="P:asymmetric cell division"/>
    <property type="evidence" value="ECO:0007669"/>
    <property type="project" value="InterPro"/>
</dbReference>
<dbReference type="PANTHER" id="PTHR33476:SF4">
    <property type="entry name" value="POLAR LOCALIZATION DURING ASYMMETRIC DIVISION AND PROTEIN"/>
    <property type="match status" value="1"/>
</dbReference>
<keyword evidence="5" id="KW-1185">Reference proteome</keyword>
<feature type="signal peptide" evidence="3">
    <location>
        <begin position="1"/>
        <end position="18"/>
    </location>
</feature>